<dbReference type="AlphaFoldDB" id="A0A2T3W720"/>
<evidence type="ECO:0000313" key="2">
    <source>
        <dbReference type="Proteomes" id="UP000240317"/>
    </source>
</evidence>
<gene>
    <name evidence="1" type="ORF">C8263_11340</name>
</gene>
<sequence length="121" mass="13811">MVAWLEEVAEHAPTFIGWQGAVLSSEESFTEPCLMIAARSPWFSHPEWDEQLHLRVTLSSEYLPPFAHELDHSPAWAEAGEVSAAWLDFPVTQADLRELRAQWAAQVQRFPVRDPSRTPCR</sequence>
<keyword evidence="2" id="KW-1185">Reference proteome</keyword>
<evidence type="ECO:0000313" key="1">
    <source>
        <dbReference type="EMBL" id="PTA67698.1"/>
    </source>
</evidence>
<dbReference type="Proteomes" id="UP000240317">
    <property type="component" value="Unassembled WGS sequence"/>
</dbReference>
<protein>
    <submittedName>
        <fullName evidence="1">Uncharacterized protein</fullName>
    </submittedName>
</protein>
<accession>A0A2T3W720</accession>
<dbReference type="EMBL" id="PYSV01000010">
    <property type="protein sequence ID" value="PTA67698.1"/>
    <property type="molecule type" value="Genomic_DNA"/>
</dbReference>
<proteinExistence type="predicted"/>
<comment type="caution">
    <text evidence="1">The sequence shown here is derived from an EMBL/GenBank/DDBJ whole genome shotgun (WGS) entry which is preliminary data.</text>
</comment>
<dbReference type="Pfam" id="PF24716">
    <property type="entry name" value="WapI"/>
    <property type="match status" value="1"/>
</dbReference>
<reference evidence="1 2" key="1">
    <citation type="submission" date="2018-03" db="EMBL/GenBank/DDBJ databases">
        <title>Draft genome of Deinococcus sp. OD32.</title>
        <authorList>
            <person name="Wang X.-P."/>
            <person name="Du Z.-J."/>
        </authorList>
    </citation>
    <scope>NUCLEOTIDE SEQUENCE [LARGE SCALE GENOMIC DNA]</scope>
    <source>
        <strain evidence="1 2">OD32</strain>
    </source>
</reference>
<name>A0A2T3W720_9DEIO</name>
<dbReference type="InterPro" id="IPR056510">
    <property type="entry name" value="WapI"/>
</dbReference>
<dbReference type="OrthoDB" id="69833at2"/>
<organism evidence="1 2">
    <name type="scientific">Deinococcus arcticus</name>
    <dbReference type="NCBI Taxonomy" id="2136176"/>
    <lineage>
        <taxon>Bacteria</taxon>
        <taxon>Thermotogati</taxon>
        <taxon>Deinococcota</taxon>
        <taxon>Deinococci</taxon>
        <taxon>Deinococcales</taxon>
        <taxon>Deinococcaceae</taxon>
        <taxon>Deinococcus</taxon>
    </lineage>
</organism>